<gene>
    <name evidence="1" type="ORF">PXEA_LOCUS36984</name>
</gene>
<accession>A0A448XS25</accession>
<keyword evidence="2" id="KW-1185">Reference proteome</keyword>
<proteinExistence type="predicted"/>
<sequence>MSHEYIVELTWSNLPSPRRAHVVWPAGAGPCFSLPSRTSRLHSQLHMAAKLSSALLASSIVVWCHPYASGPAFSPSTLRASPTPTSAFACRYRAFTMPQLACRTATIRANGK</sequence>
<dbReference type="AlphaFoldDB" id="A0A448XS25"/>
<comment type="caution">
    <text evidence="1">The sequence shown here is derived from an EMBL/GenBank/DDBJ whole genome shotgun (WGS) entry which is preliminary data.</text>
</comment>
<dbReference type="Proteomes" id="UP000784294">
    <property type="component" value="Unassembled WGS sequence"/>
</dbReference>
<evidence type="ECO:0000313" key="1">
    <source>
        <dbReference type="EMBL" id="VEL43544.1"/>
    </source>
</evidence>
<protein>
    <submittedName>
        <fullName evidence="1">Uncharacterized protein</fullName>
    </submittedName>
</protein>
<dbReference type="EMBL" id="CAAALY010282495">
    <property type="protein sequence ID" value="VEL43544.1"/>
    <property type="molecule type" value="Genomic_DNA"/>
</dbReference>
<organism evidence="1 2">
    <name type="scientific">Protopolystoma xenopodis</name>
    <dbReference type="NCBI Taxonomy" id="117903"/>
    <lineage>
        <taxon>Eukaryota</taxon>
        <taxon>Metazoa</taxon>
        <taxon>Spiralia</taxon>
        <taxon>Lophotrochozoa</taxon>
        <taxon>Platyhelminthes</taxon>
        <taxon>Monogenea</taxon>
        <taxon>Polyopisthocotylea</taxon>
        <taxon>Polystomatidea</taxon>
        <taxon>Polystomatidae</taxon>
        <taxon>Protopolystoma</taxon>
    </lineage>
</organism>
<reference evidence="1" key="1">
    <citation type="submission" date="2018-11" db="EMBL/GenBank/DDBJ databases">
        <authorList>
            <consortium name="Pathogen Informatics"/>
        </authorList>
    </citation>
    <scope>NUCLEOTIDE SEQUENCE</scope>
</reference>
<name>A0A448XS25_9PLAT</name>
<evidence type="ECO:0000313" key="2">
    <source>
        <dbReference type="Proteomes" id="UP000784294"/>
    </source>
</evidence>